<dbReference type="PANTHER" id="PTHR23113:SF368">
    <property type="entry name" value="CELL DIVISION CONTROL PROTEIN 25"/>
    <property type="match status" value="1"/>
</dbReference>
<feature type="region of interest" description="Disordered" evidence="3">
    <location>
        <begin position="1"/>
        <end position="30"/>
    </location>
</feature>
<dbReference type="SMART" id="SM00147">
    <property type="entry name" value="RasGEF"/>
    <property type="match status" value="1"/>
</dbReference>
<dbReference type="InterPro" id="IPR023578">
    <property type="entry name" value="Ras_GEF_dom_sf"/>
</dbReference>
<dbReference type="InterPro" id="IPR036964">
    <property type="entry name" value="RASGEF_cat_dom_sf"/>
</dbReference>
<evidence type="ECO:0000313" key="6">
    <source>
        <dbReference type="Proteomes" id="UP000230066"/>
    </source>
</evidence>
<evidence type="ECO:0000256" key="2">
    <source>
        <dbReference type="PROSITE-ProRule" id="PRU00168"/>
    </source>
</evidence>
<feature type="region of interest" description="Disordered" evidence="3">
    <location>
        <begin position="390"/>
        <end position="423"/>
    </location>
</feature>
<reference evidence="5" key="1">
    <citation type="submission" date="2019-03" db="EMBL/GenBank/DDBJ databases">
        <title>Improved annotation for the trematode Fasciola hepatica.</title>
        <authorList>
            <person name="Choi Y.-J."/>
            <person name="Martin J."/>
            <person name="Mitreva M."/>
        </authorList>
    </citation>
    <scope>NUCLEOTIDE SEQUENCE [LARGE SCALE GENOMIC DNA]</scope>
</reference>
<sequence length="1321" mass="145639">MDSLRSVATLARRKDRCETGNSNTRSNMGFSDTTSLESIFSQLGVSPSIPSKTETINRSKTSRSSEPRVLKVARKSFDTMDIDTPRQHERHLKISPELLAQQITLIELKLFQAIQPEEFLSLKWNSKEKMTYAPNIVASTRWFNQIIFWVQKDLLREEILSRRSEVLSHFVRIAKKLVEMNNYSSAMAVVSGLLVQSVYRLSATWTALSSRDRSSFRKLADLFSQEQNFINLRTAVDTARLPCIPYLGIYLSDLTFIDVAAATVSLHENGGSWGRQSKENRLNNLLRIIANFQQSSYPFVRDEKIASYLESQGYIEELQRFIEDNNYKLSLRLEPPSGETFTPTSNDSVYPFPVKTNWFTSTVLKPIPVSNVPPDSGSLERRTPLLPSQEYTSLSDSVGSPSVTDIHSSHSSPAHSISHGHRASNDGFFPPPLIFPPRSYASHTKSVRDRLSPHKTDRYPHDSSVGQPRVKPSARHRRLGSWTAMGYSLDIPSEHACASRITVFLNDRPSPLDNINPSSCSASSGSTNRSPLAVDHSVPVQQPLGQLLDQTDLVTAAAVPSSLSSTSSITGPNQDAAGSSSSGAASGSSSIRSNRPKALTAILPNQPKVPLSHQTHGSPSGDSNRSLDQLPNSTHENVRTRQLLRVSTSYTSPRSLHPADTTVELPTSSETRMRPSLSQPRTLLQKSVSDRRVRTSPNKHNSGERKSRPYSTESAVNPFLPVHSGRATPTRHSDSICQEAKDCFQDTPSANIPDTLVAATLQSKCPSEVPVPLMYRTCIKRSPFTRPFSSSCALISTSQSHSKYPVSPDQSPNSIFLPTTVSTTQSHLAQAALAAVQGAVADELARLSDTDNRHFSLPHLLPSPSNLISPTKAVCLDVQFANGLRVLREGVIRYRRCSKDAFRRAQAAQSSFGLNNTVCTWFGSCNALDTFRERPNNRTKLSVSFSDSSHIDHQTCCEYSGQLGPHVLTPSPSHSASRVSFTSFVLDLPSFCSSSTASSSSLSVSDAPSSSSTAQSSLPIRCTASSHTTKQTYSVPESGKLATVAGKRSLVSWFHRLITARHDPRAKLCWGVLVQSDASRSPAFLVLFKLHPSSIGSSYCLHDVSTRATVDIPTQPVVMTDKQSSGVSTAPKSDEERLRVKAYTPEMFSTSRCRVLAIDTAVMDHRSARTPSVIIVDVMGLKHKPYRLLSATANSYTMSYAEQQYSTLAAVRSHVRGELLSDLPKSESVNSSRPDATLRVPRAKWYRSPNALKSFRRLWPTTWMAMRRLRSEKSNKPQTRSPQTTPTSQVRNLNSANLDQTSTETHPVWLPLLTLFPDESA</sequence>
<evidence type="ECO:0000256" key="1">
    <source>
        <dbReference type="ARBA" id="ARBA00022658"/>
    </source>
</evidence>
<feature type="compositionally biased region" description="Low complexity" evidence="3">
    <location>
        <begin position="576"/>
        <end position="590"/>
    </location>
</feature>
<keyword evidence="6" id="KW-1185">Reference proteome</keyword>
<dbReference type="Proteomes" id="UP000230066">
    <property type="component" value="Unassembled WGS sequence"/>
</dbReference>
<proteinExistence type="predicted"/>
<dbReference type="GO" id="GO:0005085">
    <property type="term" value="F:guanyl-nucleotide exchange factor activity"/>
    <property type="evidence" value="ECO:0007669"/>
    <property type="project" value="UniProtKB-KW"/>
</dbReference>
<dbReference type="CDD" id="cd00155">
    <property type="entry name" value="RasGEF"/>
    <property type="match status" value="1"/>
</dbReference>
<dbReference type="Pfam" id="PF00617">
    <property type="entry name" value="RasGEF"/>
    <property type="match status" value="1"/>
</dbReference>
<dbReference type="PROSITE" id="PS50009">
    <property type="entry name" value="RASGEF_CAT"/>
    <property type="match status" value="1"/>
</dbReference>
<keyword evidence="1 2" id="KW-0344">Guanine-nucleotide releasing factor</keyword>
<feature type="region of interest" description="Disordered" evidence="3">
    <location>
        <begin position="1270"/>
        <end position="1293"/>
    </location>
</feature>
<feature type="domain" description="Ras-GEF" evidence="4">
    <location>
        <begin position="95"/>
        <end position="336"/>
    </location>
</feature>
<comment type="caution">
    <text evidence="5">The sequence shown here is derived from an EMBL/GenBank/DDBJ whole genome shotgun (WGS) entry which is preliminary data.</text>
</comment>
<feature type="compositionally biased region" description="Polar residues" evidence="3">
    <location>
        <begin position="664"/>
        <end position="687"/>
    </location>
</feature>
<dbReference type="GO" id="GO:0007265">
    <property type="term" value="P:Ras protein signal transduction"/>
    <property type="evidence" value="ECO:0007669"/>
    <property type="project" value="TreeGrafter"/>
</dbReference>
<evidence type="ECO:0000259" key="4">
    <source>
        <dbReference type="PROSITE" id="PS50009"/>
    </source>
</evidence>
<accession>A0A4E0RAW5</accession>
<feature type="compositionally biased region" description="Polar residues" evidence="3">
    <location>
        <begin position="645"/>
        <end position="654"/>
    </location>
</feature>
<protein>
    <submittedName>
        <fullName evidence="5">Ras-specific guanine nucleotide-releasing factor RalGPS2</fullName>
    </submittedName>
</protein>
<feature type="region of interest" description="Disordered" evidence="3">
    <location>
        <begin position="561"/>
        <end position="593"/>
    </location>
</feature>
<dbReference type="InterPro" id="IPR001895">
    <property type="entry name" value="RASGEF_cat_dom"/>
</dbReference>
<dbReference type="GO" id="GO:0005886">
    <property type="term" value="C:plasma membrane"/>
    <property type="evidence" value="ECO:0007669"/>
    <property type="project" value="TreeGrafter"/>
</dbReference>
<feature type="compositionally biased region" description="Polar residues" evidence="3">
    <location>
        <begin position="390"/>
        <end position="406"/>
    </location>
</feature>
<dbReference type="EMBL" id="JXXN02002265">
    <property type="protein sequence ID" value="THD23221.1"/>
    <property type="molecule type" value="Genomic_DNA"/>
</dbReference>
<feature type="region of interest" description="Disordered" evidence="3">
    <location>
        <begin position="605"/>
        <end position="732"/>
    </location>
</feature>
<organism evidence="5 6">
    <name type="scientific">Fasciola hepatica</name>
    <name type="common">Liver fluke</name>
    <dbReference type="NCBI Taxonomy" id="6192"/>
    <lineage>
        <taxon>Eukaryota</taxon>
        <taxon>Metazoa</taxon>
        <taxon>Spiralia</taxon>
        <taxon>Lophotrochozoa</taxon>
        <taxon>Platyhelminthes</taxon>
        <taxon>Trematoda</taxon>
        <taxon>Digenea</taxon>
        <taxon>Plagiorchiida</taxon>
        <taxon>Echinostomata</taxon>
        <taxon>Echinostomatoidea</taxon>
        <taxon>Fasciolidae</taxon>
        <taxon>Fasciola</taxon>
    </lineage>
</organism>
<feature type="compositionally biased region" description="Polar residues" evidence="3">
    <location>
        <begin position="612"/>
        <end position="635"/>
    </location>
</feature>
<evidence type="ECO:0000256" key="3">
    <source>
        <dbReference type="SAM" id="MobiDB-lite"/>
    </source>
</evidence>
<name>A0A4E0RAW5_FASHE</name>
<evidence type="ECO:0000313" key="5">
    <source>
        <dbReference type="EMBL" id="THD23221.1"/>
    </source>
</evidence>
<feature type="compositionally biased region" description="Low complexity" evidence="3">
    <location>
        <begin position="1277"/>
        <end position="1289"/>
    </location>
</feature>
<dbReference type="InterPro" id="IPR008937">
    <property type="entry name" value="Ras-like_GEF"/>
</dbReference>
<feature type="region of interest" description="Disordered" evidence="3">
    <location>
        <begin position="439"/>
        <end position="475"/>
    </location>
</feature>
<dbReference type="Gene3D" id="1.10.840.10">
    <property type="entry name" value="Ras guanine-nucleotide exchange factors catalytic domain"/>
    <property type="match status" value="1"/>
</dbReference>
<feature type="compositionally biased region" description="Basic and acidic residues" evidence="3">
    <location>
        <begin position="446"/>
        <end position="461"/>
    </location>
</feature>
<gene>
    <name evidence="5" type="ORF">D915_006196</name>
</gene>
<dbReference type="PANTHER" id="PTHR23113">
    <property type="entry name" value="GUANINE NUCLEOTIDE EXCHANGE FACTOR"/>
    <property type="match status" value="1"/>
</dbReference>
<dbReference type="SUPFAM" id="SSF48366">
    <property type="entry name" value="Ras GEF"/>
    <property type="match status" value="1"/>
</dbReference>
<feature type="compositionally biased region" description="Polar residues" evidence="3">
    <location>
        <begin position="19"/>
        <end position="30"/>
    </location>
</feature>